<dbReference type="EMBL" id="JBHSBY010000091">
    <property type="protein sequence ID" value="MFC4196971.1"/>
    <property type="molecule type" value="Genomic_DNA"/>
</dbReference>
<dbReference type="PANTHER" id="PTHR37529">
    <property type="entry name" value="TRANSPOSASE INSG FOR INSERTION SEQUENCE ELEMENT IS4-RELATED"/>
    <property type="match status" value="1"/>
</dbReference>
<evidence type="ECO:0000259" key="1">
    <source>
        <dbReference type="Pfam" id="PF01609"/>
    </source>
</evidence>
<keyword evidence="3" id="KW-1185">Reference proteome</keyword>
<gene>
    <name evidence="2" type="ORF">ACFOUY_09700</name>
</gene>
<evidence type="ECO:0000313" key="2">
    <source>
        <dbReference type="EMBL" id="MFC4196971.1"/>
    </source>
</evidence>
<dbReference type="NCBIfam" id="NF033592">
    <property type="entry name" value="transpos_IS4_1"/>
    <property type="match status" value="1"/>
</dbReference>
<evidence type="ECO:0000313" key="3">
    <source>
        <dbReference type="Proteomes" id="UP001595792"/>
    </source>
</evidence>
<proteinExistence type="predicted"/>
<dbReference type="InterPro" id="IPR047952">
    <property type="entry name" value="Transpos_IS4"/>
</dbReference>
<dbReference type="InterPro" id="IPR002559">
    <property type="entry name" value="Transposase_11"/>
</dbReference>
<organism evidence="2 3">
    <name type="scientific">Pedobacter jamesrossensis</name>
    <dbReference type="NCBI Taxonomy" id="1908238"/>
    <lineage>
        <taxon>Bacteria</taxon>
        <taxon>Pseudomonadati</taxon>
        <taxon>Bacteroidota</taxon>
        <taxon>Sphingobacteriia</taxon>
        <taxon>Sphingobacteriales</taxon>
        <taxon>Sphingobacteriaceae</taxon>
        <taxon>Pedobacter</taxon>
    </lineage>
</organism>
<accession>A0ABV8NKQ5</accession>
<dbReference type="PANTHER" id="PTHR37529:SF1">
    <property type="entry name" value="TRANSPOSASE INSG FOR INSERTION SEQUENCE ELEMENT IS4-RELATED"/>
    <property type="match status" value="1"/>
</dbReference>
<dbReference type="SUPFAM" id="SSF53098">
    <property type="entry name" value="Ribonuclease H-like"/>
    <property type="match status" value="1"/>
</dbReference>
<protein>
    <submittedName>
        <fullName evidence="2">IS4 family transposase</fullName>
    </submittedName>
</protein>
<sequence length="370" mass="43279">MEYNISMLLPFFKLRPVSGAAFSLARYKIDISFFKELNRIVVDFHQEHQMKLWHGFQLIAGDGSTVALPASSTMKKHYGIHSQNKGVKKCMAQIFMLYDLNTNLVIASRMSTMRNSERTLLSDCLIDFPDGNNIILLDRGFGHFITCKRFLDMKKDFCIRLKTATDFGRMVLSNPSNDFIAEWKPSKTERKTLKRHQHQKKSITVRVSKVRLKTGEIEVLISSPKLFEIFTLLQMNELYKLRWGIEEGFKKLKPKMKLEQFGSRKPEGIAQEFESHIFMMNMVALLGIAAQDEIEKKCVGRKLKYKYNWQNAFRFVRHKILQLINYKDINKLVKNIVIKISNSIVAIKPDRVFVRIRDTKHKPRLYQAYK</sequence>
<reference evidence="3" key="1">
    <citation type="journal article" date="2019" name="Int. J. Syst. Evol. Microbiol.">
        <title>The Global Catalogue of Microorganisms (GCM) 10K type strain sequencing project: providing services to taxonomists for standard genome sequencing and annotation.</title>
        <authorList>
            <consortium name="The Broad Institute Genomics Platform"/>
            <consortium name="The Broad Institute Genome Sequencing Center for Infectious Disease"/>
            <person name="Wu L."/>
            <person name="Ma J."/>
        </authorList>
    </citation>
    <scope>NUCLEOTIDE SEQUENCE [LARGE SCALE GENOMIC DNA]</scope>
    <source>
        <strain evidence="3">CCM 8689</strain>
    </source>
</reference>
<feature type="domain" description="Transposase IS4-like" evidence="1">
    <location>
        <begin position="57"/>
        <end position="282"/>
    </location>
</feature>
<dbReference type="InterPro" id="IPR012337">
    <property type="entry name" value="RNaseH-like_sf"/>
</dbReference>
<dbReference type="Proteomes" id="UP001595792">
    <property type="component" value="Unassembled WGS sequence"/>
</dbReference>
<name>A0ABV8NKQ5_9SPHI</name>
<dbReference type="Pfam" id="PF01609">
    <property type="entry name" value="DDE_Tnp_1"/>
    <property type="match status" value="1"/>
</dbReference>
<dbReference type="RefSeq" id="WP_378960312.1">
    <property type="nucleotide sequence ID" value="NZ_JBHRXC010000016.1"/>
</dbReference>
<comment type="caution">
    <text evidence="2">The sequence shown here is derived from an EMBL/GenBank/DDBJ whole genome shotgun (WGS) entry which is preliminary data.</text>
</comment>